<evidence type="ECO:0000256" key="5">
    <source>
        <dbReference type="ARBA" id="ARBA00022692"/>
    </source>
</evidence>
<accession>A0A8J9YKD3</accession>
<evidence type="ECO:0000256" key="2">
    <source>
        <dbReference type="ARBA" id="ARBA00015897"/>
    </source>
</evidence>
<dbReference type="SUPFAM" id="SSF81324">
    <property type="entry name" value="Voltage-gated potassium channels"/>
    <property type="match status" value="1"/>
</dbReference>
<evidence type="ECO:0000256" key="10">
    <source>
        <dbReference type="ARBA" id="ARBA00023136"/>
    </source>
</evidence>
<sequence length="318" mass="35285">MRDSPKHHRKEPRDMGELAKMSVGSGNEKDVPQTPSSTHPLTEPHEHHHDKKDCRHKLKHILERQSVHITVVVLILLDTLIVILELLIDVRVIKLCPDPPNVCVPPARAAHNGTGHLNYTYPATHGTGHAGGALNVTSLYTGLVTTGAPDHHVIDAGDHGTGGHEGCHHVFVEVLHVVSILILCIFVVEIALKIYVDRLEFFKNGFHVLDAVVVLVSLGLDIASLVHPSAFTDAGGLLILLRLWRVTRIVNGIIISVEEEWEHKVNKLKLDHQLVERERDRLLKENALLQQTLTNHGIGIPTVPSEPGDENTCEFEWE</sequence>
<keyword evidence="8 13" id="KW-0175">Coiled coil</keyword>
<keyword evidence="6" id="KW-0851">Voltage-gated channel</keyword>
<evidence type="ECO:0000256" key="3">
    <source>
        <dbReference type="ARBA" id="ARBA00022448"/>
    </source>
</evidence>
<feature type="transmembrane region" description="Helical" evidence="15">
    <location>
        <begin position="174"/>
        <end position="196"/>
    </location>
</feature>
<evidence type="ECO:0000256" key="11">
    <source>
        <dbReference type="ARBA" id="ARBA00023303"/>
    </source>
</evidence>
<keyword evidence="5 15" id="KW-0812">Transmembrane</keyword>
<evidence type="ECO:0000256" key="14">
    <source>
        <dbReference type="SAM" id="MobiDB-lite"/>
    </source>
</evidence>
<dbReference type="PANTHER" id="PTHR46480">
    <property type="entry name" value="F20B24.22"/>
    <property type="match status" value="1"/>
</dbReference>
<dbReference type="InterPro" id="IPR005821">
    <property type="entry name" value="Ion_trans_dom"/>
</dbReference>
<evidence type="ECO:0000313" key="17">
    <source>
        <dbReference type="EMBL" id="CAH1230581.1"/>
    </source>
</evidence>
<reference evidence="17" key="1">
    <citation type="submission" date="2022-01" db="EMBL/GenBank/DDBJ databases">
        <authorList>
            <person name="Braso-Vives M."/>
        </authorList>
    </citation>
    <scope>NUCLEOTIDE SEQUENCE</scope>
</reference>
<feature type="domain" description="Ion transport" evidence="16">
    <location>
        <begin position="173"/>
        <end position="251"/>
    </location>
</feature>
<keyword evidence="4" id="KW-1003">Cell membrane</keyword>
<keyword evidence="7 15" id="KW-1133">Transmembrane helix</keyword>
<evidence type="ECO:0000256" key="9">
    <source>
        <dbReference type="ARBA" id="ARBA00023065"/>
    </source>
</evidence>
<dbReference type="GO" id="GO:0005886">
    <property type="term" value="C:plasma membrane"/>
    <property type="evidence" value="ECO:0007669"/>
    <property type="project" value="UniProtKB-SubCell"/>
</dbReference>
<keyword evidence="18" id="KW-1185">Reference proteome</keyword>
<feature type="region of interest" description="Disordered" evidence="14">
    <location>
        <begin position="1"/>
        <end position="52"/>
    </location>
</feature>
<feature type="compositionally biased region" description="Basic and acidic residues" evidence="14">
    <location>
        <begin position="42"/>
        <end position="52"/>
    </location>
</feature>
<evidence type="ECO:0000256" key="15">
    <source>
        <dbReference type="SAM" id="Phobius"/>
    </source>
</evidence>
<evidence type="ECO:0000259" key="16">
    <source>
        <dbReference type="Pfam" id="PF00520"/>
    </source>
</evidence>
<keyword evidence="10 15" id="KW-0472">Membrane</keyword>
<dbReference type="Proteomes" id="UP000838412">
    <property type="component" value="Chromosome 1"/>
</dbReference>
<keyword evidence="9" id="KW-0406">Ion transport</keyword>
<dbReference type="AlphaFoldDB" id="A0A8J9YKD3"/>
<evidence type="ECO:0000313" key="18">
    <source>
        <dbReference type="Proteomes" id="UP000838412"/>
    </source>
</evidence>
<feature type="compositionally biased region" description="Basic residues" evidence="14">
    <location>
        <begin position="1"/>
        <end position="10"/>
    </location>
</feature>
<dbReference type="GO" id="GO:0034702">
    <property type="term" value="C:monoatomic ion channel complex"/>
    <property type="evidence" value="ECO:0007669"/>
    <property type="project" value="UniProtKB-KW"/>
</dbReference>
<keyword evidence="3" id="KW-0813">Transport</keyword>
<dbReference type="InterPro" id="IPR027359">
    <property type="entry name" value="Volt_channel_dom_sf"/>
</dbReference>
<evidence type="ECO:0000256" key="13">
    <source>
        <dbReference type="SAM" id="Coils"/>
    </source>
</evidence>
<evidence type="ECO:0000256" key="1">
    <source>
        <dbReference type="ARBA" id="ARBA00004651"/>
    </source>
</evidence>
<proteinExistence type="predicted"/>
<name>A0A8J9YKD3_BRALA</name>
<dbReference type="Pfam" id="PF00520">
    <property type="entry name" value="Ion_trans"/>
    <property type="match status" value="1"/>
</dbReference>
<gene>
    <name evidence="17" type="primary">HVCN1</name>
    <name evidence="17" type="ORF">BLAG_LOCUS1097</name>
</gene>
<dbReference type="EMBL" id="OV696686">
    <property type="protein sequence ID" value="CAH1230581.1"/>
    <property type="molecule type" value="Genomic_DNA"/>
</dbReference>
<evidence type="ECO:0000256" key="8">
    <source>
        <dbReference type="ARBA" id="ARBA00023054"/>
    </source>
</evidence>
<dbReference type="GO" id="GO:0030171">
    <property type="term" value="F:voltage-gated proton channel activity"/>
    <property type="evidence" value="ECO:0007669"/>
    <property type="project" value="InterPro"/>
</dbReference>
<feature type="transmembrane region" description="Helical" evidence="15">
    <location>
        <begin position="67"/>
        <end position="88"/>
    </location>
</feature>
<evidence type="ECO:0000256" key="4">
    <source>
        <dbReference type="ARBA" id="ARBA00022475"/>
    </source>
</evidence>
<keyword evidence="11" id="KW-0407">Ion channel</keyword>
<comment type="subcellular location">
    <subcellularLocation>
        <location evidence="1">Cell membrane</location>
        <topology evidence="1">Multi-pass membrane protein</topology>
    </subcellularLocation>
</comment>
<dbReference type="PANTHER" id="PTHR46480:SF1">
    <property type="entry name" value="VOLTAGE-GATED HYDROGEN CHANNEL 1"/>
    <property type="match status" value="1"/>
</dbReference>
<organism evidence="17 18">
    <name type="scientific">Branchiostoma lanceolatum</name>
    <name type="common">Common lancelet</name>
    <name type="synonym">Amphioxus lanceolatum</name>
    <dbReference type="NCBI Taxonomy" id="7740"/>
    <lineage>
        <taxon>Eukaryota</taxon>
        <taxon>Metazoa</taxon>
        <taxon>Chordata</taxon>
        <taxon>Cephalochordata</taxon>
        <taxon>Leptocardii</taxon>
        <taxon>Amphioxiformes</taxon>
        <taxon>Branchiostomatidae</taxon>
        <taxon>Branchiostoma</taxon>
    </lineage>
</organism>
<dbReference type="InterPro" id="IPR031846">
    <property type="entry name" value="Hvcn1"/>
</dbReference>
<evidence type="ECO:0000256" key="7">
    <source>
        <dbReference type="ARBA" id="ARBA00022989"/>
    </source>
</evidence>
<feature type="coiled-coil region" evidence="13">
    <location>
        <begin position="258"/>
        <end position="292"/>
    </location>
</feature>
<feature type="transmembrane region" description="Helical" evidence="15">
    <location>
        <begin position="208"/>
        <end position="226"/>
    </location>
</feature>
<protein>
    <recommendedName>
        <fullName evidence="2">Voltage-gated hydrogen channel 1</fullName>
    </recommendedName>
    <alternativeName>
        <fullName evidence="12">Hydrogen voltage-gated channel 1</fullName>
    </alternativeName>
</protein>
<evidence type="ECO:0000256" key="6">
    <source>
        <dbReference type="ARBA" id="ARBA00022882"/>
    </source>
</evidence>
<dbReference type="OrthoDB" id="427456at2759"/>
<dbReference type="Gene3D" id="1.20.120.350">
    <property type="entry name" value="Voltage-gated potassium channels. Chain C"/>
    <property type="match status" value="1"/>
</dbReference>
<evidence type="ECO:0000256" key="12">
    <source>
        <dbReference type="ARBA" id="ARBA00031989"/>
    </source>
</evidence>